<dbReference type="EMBL" id="LR798339">
    <property type="protein sequence ID" value="CAB5224818.1"/>
    <property type="molecule type" value="Genomic_DNA"/>
</dbReference>
<reference evidence="1" key="1">
    <citation type="submission" date="2020-05" db="EMBL/GenBank/DDBJ databases">
        <authorList>
            <person name="Chiriac C."/>
            <person name="Salcher M."/>
            <person name="Ghai R."/>
            <person name="Kavagutti S V."/>
        </authorList>
    </citation>
    <scope>NUCLEOTIDE SEQUENCE</scope>
</reference>
<name>A0A6J7X1Z1_9CAUD</name>
<evidence type="ECO:0000313" key="1">
    <source>
        <dbReference type="EMBL" id="CAB5224818.1"/>
    </source>
</evidence>
<protein>
    <submittedName>
        <fullName evidence="1">Uncharacterized protein</fullName>
    </submittedName>
</protein>
<gene>
    <name evidence="1" type="ORF">UFOVP742_13</name>
</gene>
<proteinExistence type="predicted"/>
<accession>A0A6J7X1Z1</accession>
<organism evidence="1">
    <name type="scientific">uncultured Caudovirales phage</name>
    <dbReference type="NCBI Taxonomy" id="2100421"/>
    <lineage>
        <taxon>Viruses</taxon>
        <taxon>Duplodnaviria</taxon>
        <taxon>Heunggongvirae</taxon>
        <taxon>Uroviricota</taxon>
        <taxon>Caudoviricetes</taxon>
        <taxon>Peduoviridae</taxon>
        <taxon>Maltschvirus</taxon>
        <taxon>Maltschvirus maltsch</taxon>
    </lineage>
</organism>
<sequence length="74" mass="8358">MTHRHRRLSFRFYQVTRRGYPSQPTLVFFRGLLGSIGLPAPELLIPPGFHARGTSPSPVARLTRLSSGYTTDLF</sequence>